<keyword evidence="10" id="KW-1185">Reference proteome</keyword>
<gene>
    <name evidence="9" type="ORF">JOC94_003068</name>
</gene>
<evidence type="ECO:0000256" key="2">
    <source>
        <dbReference type="ARBA" id="ARBA00022670"/>
    </source>
</evidence>
<evidence type="ECO:0000256" key="3">
    <source>
        <dbReference type="ARBA" id="ARBA00022763"/>
    </source>
</evidence>
<organism evidence="9 10">
    <name type="scientific">Siminovitchia thermophila</name>
    <dbReference type="NCBI Taxonomy" id="1245522"/>
    <lineage>
        <taxon>Bacteria</taxon>
        <taxon>Bacillati</taxon>
        <taxon>Bacillota</taxon>
        <taxon>Bacilli</taxon>
        <taxon>Bacillales</taxon>
        <taxon>Bacillaceae</taxon>
        <taxon>Siminovitchia</taxon>
    </lineage>
</organism>
<keyword evidence="2 8" id="KW-0645">Protease</keyword>
<evidence type="ECO:0000256" key="7">
    <source>
        <dbReference type="ARBA" id="ARBA00023239"/>
    </source>
</evidence>
<accession>A0ABS2R8T5</accession>
<proteinExistence type="inferred from homology"/>
<dbReference type="SUPFAM" id="SSF143081">
    <property type="entry name" value="BB1717-like"/>
    <property type="match status" value="1"/>
</dbReference>
<keyword evidence="3" id="KW-0227">DNA damage</keyword>
<evidence type="ECO:0000256" key="6">
    <source>
        <dbReference type="ARBA" id="ARBA00023125"/>
    </source>
</evidence>
<reference evidence="9 10" key="1">
    <citation type="submission" date="2021-01" db="EMBL/GenBank/DDBJ databases">
        <title>Genomic Encyclopedia of Type Strains, Phase IV (KMG-IV): sequencing the most valuable type-strain genomes for metagenomic binning, comparative biology and taxonomic classification.</title>
        <authorList>
            <person name="Goeker M."/>
        </authorList>
    </citation>
    <scope>NUCLEOTIDE SEQUENCE [LARGE SCALE GENOMIC DNA]</scope>
    <source>
        <strain evidence="9 10">DSM 105453</strain>
    </source>
</reference>
<keyword evidence="6" id="KW-0238">DNA-binding</keyword>
<keyword evidence="5" id="KW-0190">Covalent protein-DNA linkage</keyword>
<dbReference type="PANTHER" id="PTHR13604">
    <property type="entry name" value="DC12-RELATED"/>
    <property type="match status" value="1"/>
</dbReference>
<name>A0ABS2R8T5_9BACI</name>
<evidence type="ECO:0000256" key="1">
    <source>
        <dbReference type="ARBA" id="ARBA00008136"/>
    </source>
</evidence>
<dbReference type="EMBL" id="JAFBFH010000021">
    <property type="protein sequence ID" value="MBM7716057.1"/>
    <property type="molecule type" value="Genomic_DNA"/>
</dbReference>
<evidence type="ECO:0000256" key="4">
    <source>
        <dbReference type="ARBA" id="ARBA00022801"/>
    </source>
</evidence>
<evidence type="ECO:0000256" key="5">
    <source>
        <dbReference type="ARBA" id="ARBA00023124"/>
    </source>
</evidence>
<dbReference type="Proteomes" id="UP000823485">
    <property type="component" value="Unassembled WGS sequence"/>
</dbReference>
<dbReference type="InterPro" id="IPR003738">
    <property type="entry name" value="SRAP"/>
</dbReference>
<sequence>MAGLWDTWQSPSGEPIHSCTVITTKPNKLVKNIHDRMPVILKPEDESIWLDKTIKDTDYLNHLLVPLPENLMEAYRVSDLVNSPKNNSIELIREIC</sequence>
<keyword evidence="4 8" id="KW-0378">Hydrolase</keyword>
<evidence type="ECO:0000256" key="8">
    <source>
        <dbReference type="RuleBase" id="RU364100"/>
    </source>
</evidence>
<comment type="similarity">
    <text evidence="1 8">Belongs to the SOS response-associated peptidase family.</text>
</comment>
<dbReference type="PANTHER" id="PTHR13604:SF0">
    <property type="entry name" value="ABASIC SITE PROCESSING PROTEIN HMCES"/>
    <property type="match status" value="1"/>
</dbReference>
<comment type="caution">
    <text evidence="9">The sequence shown here is derived from an EMBL/GenBank/DDBJ whole genome shotgun (WGS) entry which is preliminary data.</text>
</comment>
<keyword evidence="7" id="KW-0456">Lyase</keyword>
<dbReference type="EC" id="3.4.-.-" evidence="8"/>
<dbReference type="Pfam" id="PF02586">
    <property type="entry name" value="SRAP"/>
    <property type="match status" value="1"/>
</dbReference>
<dbReference type="InterPro" id="IPR036590">
    <property type="entry name" value="SRAP-like"/>
</dbReference>
<evidence type="ECO:0000313" key="9">
    <source>
        <dbReference type="EMBL" id="MBM7716057.1"/>
    </source>
</evidence>
<evidence type="ECO:0000313" key="10">
    <source>
        <dbReference type="Proteomes" id="UP000823485"/>
    </source>
</evidence>
<protein>
    <recommendedName>
        <fullName evidence="8">Abasic site processing protein</fullName>
        <ecNumber evidence="8">3.4.-.-</ecNumber>
    </recommendedName>
</protein>
<dbReference type="Gene3D" id="3.90.1680.10">
    <property type="entry name" value="SOS response associated peptidase-like"/>
    <property type="match status" value="1"/>
</dbReference>